<dbReference type="PANTHER" id="PTHR43855">
    <property type="entry name" value="THIOSULFATE SULFURTRANSFERASE"/>
    <property type="match status" value="1"/>
</dbReference>
<evidence type="ECO:0000256" key="1">
    <source>
        <dbReference type="ARBA" id="ARBA00022737"/>
    </source>
</evidence>
<dbReference type="SUPFAM" id="SSF52821">
    <property type="entry name" value="Rhodanese/Cell cycle control phosphatase"/>
    <property type="match status" value="2"/>
</dbReference>
<dbReference type="CDD" id="cd01449">
    <property type="entry name" value="TST_Repeat_2"/>
    <property type="match status" value="1"/>
</dbReference>
<dbReference type="SMART" id="SM00450">
    <property type="entry name" value="RHOD"/>
    <property type="match status" value="2"/>
</dbReference>
<gene>
    <name evidence="3" type="ORF">METZ01_LOCUS151797</name>
</gene>
<dbReference type="EMBL" id="UINC01024726">
    <property type="protein sequence ID" value="SVA98943.1"/>
    <property type="molecule type" value="Genomic_DNA"/>
</dbReference>
<evidence type="ECO:0000259" key="2">
    <source>
        <dbReference type="PROSITE" id="PS50206"/>
    </source>
</evidence>
<dbReference type="InterPro" id="IPR051126">
    <property type="entry name" value="Thiosulfate_sulfurtransferase"/>
</dbReference>
<feature type="domain" description="Rhodanese" evidence="2">
    <location>
        <begin position="185"/>
        <end position="296"/>
    </location>
</feature>
<dbReference type="InterPro" id="IPR001763">
    <property type="entry name" value="Rhodanese-like_dom"/>
</dbReference>
<dbReference type="Pfam" id="PF00581">
    <property type="entry name" value="Rhodanese"/>
    <property type="match status" value="2"/>
</dbReference>
<reference evidence="3" key="1">
    <citation type="submission" date="2018-05" db="EMBL/GenBank/DDBJ databases">
        <authorList>
            <person name="Lanie J.A."/>
            <person name="Ng W.-L."/>
            <person name="Kazmierczak K.M."/>
            <person name="Andrzejewski T.M."/>
            <person name="Davidsen T.M."/>
            <person name="Wayne K.J."/>
            <person name="Tettelin H."/>
            <person name="Glass J.I."/>
            <person name="Rusch D."/>
            <person name="Podicherti R."/>
            <person name="Tsui H.-C.T."/>
            <person name="Winkler M.E."/>
        </authorList>
    </citation>
    <scope>NUCLEOTIDE SEQUENCE</scope>
</reference>
<feature type="domain" description="Rhodanese" evidence="2">
    <location>
        <begin position="39"/>
        <end position="151"/>
    </location>
</feature>
<dbReference type="PANTHER" id="PTHR43855:SF1">
    <property type="entry name" value="THIOSULFATE SULFURTRANSFERASE"/>
    <property type="match status" value="1"/>
</dbReference>
<accession>A0A382ADA6</accession>
<evidence type="ECO:0000313" key="3">
    <source>
        <dbReference type="EMBL" id="SVA98943.1"/>
    </source>
</evidence>
<dbReference type="AlphaFoldDB" id="A0A382ADA6"/>
<organism evidence="3">
    <name type="scientific">marine metagenome</name>
    <dbReference type="NCBI Taxonomy" id="408172"/>
    <lineage>
        <taxon>unclassified sequences</taxon>
        <taxon>metagenomes</taxon>
        <taxon>ecological metagenomes</taxon>
    </lineage>
</organism>
<keyword evidence="1" id="KW-0677">Repeat</keyword>
<protein>
    <recommendedName>
        <fullName evidence="2">Rhodanese domain-containing protein</fullName>
    </recommendedName>
</protein>
<sequence>MKQNKISLLFLLALMVFVHPSISVGQTLTIDPENLKSIPSNKLVIIDTRSKFKYLLGHIPNAVHIGKWQDFTQKIKGVRGLLIKNPNLIASKFNSYGIHPSKTIVIYGEPDDPWRTDGRFFWMFERFGFNKVIILEGGLESWKTSGSKLEFGQGKPSAKSLLTAKDIRLNPDVSADQQWIMERLGSKNIAIIDNRTREEFHGANPYGSPRGGHIPTAVHIHWPDFFLPNGYMKSKKELLNILNQFNIKYEKEVIVYCTGGVRSAMAYFVLRHLGYKVRNYDGSWWDWSQNSKLPIELS</sequence>
<dbReference type="Gene3D" id="3.40.250.10">
    <property type="entry name" value="Rhodanese-like domain"/>
    <property type="match status" value="2"/>
</dbReference>
<dbReference type="InterPro" id="IPR036873">
    <property type="entry name" value="Rhodanese-like_dom_sf"/>
</dbReference>
<name>A0A382ADA6_9ZZZZ</name>
<dbReference type="PROSITE" id="PS50206">
    <property type="entry name" value="RHODANESE_3"/>
    <property type="match status" value="2"/>
</dbReference>
<proteinExistence type="predicted"/>